<dbReference type="Proteomes" id="UP001479436">
    <property type="component" value="Unassembled WGS sequence"/>
</dbReference>
<evidence type="ECO:0000313" key="4">
    <source>
        <dbReference type="Proteomes" id="UP001479436"/>
    </source>
</evidence>
<feature type="compositionally biased region" description="Polar residues" evidence="2">
    <location>
        <begin position="23"/>
        <end position="33"/>
    </location>
</feature>
<sequence>MSQESNANDQASPKDKPTKQKSKNGSAPNDTNNAAANELHMATRIYEIPVVQDSVNAVKSYIEHSSSRYIHLVADTANTAYSTVTKVIEPVQSHFQRQIQQVDDIGCRSLDYLESKFPLIKKPTNEVIETCRSTIEPYVGNVAASAQILINNIRNVLPGR</sequence>
<keyword evidence="4" id="KW-1185">Reference proteome</keyword>
<comment type="caution">
    <text evidence="3">The sequence shown here is derived from an EMBL/GenBank/DDBJ whole genome shotgun (WGS) entry which is preliminary data.</text>
</comment>
<accession>A0ABR2VN01</accession>
<reference evidence="3 4" key="1">
    <citation type="submission" date="2023-04" db="EMBL/GenBank/DDBJ databases">
        <title>Genome of Basidiobolus ranarum AG-B5.</title>
        <authorList>
            <person name="Stajich J.E."/>
            <person name="Carter-House D."/>
            <person name="Gryganskyi A."/>
        </authorList>
    </citation>
    <scope>NUCLEOTIDE SEQUENCE [LARGE SCALE GENOMIC DNA]</scope>
    <source>
        <strain evidence="3 4">AG-B5</strain>
    </source>
</reference>
<dbReference type="EMBL" id="JASJQH010008993">
    <property type="protein sequence ID" value="KAK9685483.1"/>
    <property type="molecule type" value="Genomic_DNA"/>
</dbReference>
<dbReference type="Pfam" id="PF03036">
    <property type="entry name" value="Perilipin"/>
    <property type="match status" value="1"/>
</dbReference>
<name>A0ABR2VN01_9FUNG</name>
<protein>
    <submittedName>
        <fullName evidence="3">Uncharacterized protein</fullName>
    </submittedName>
</protein>
<proteinExistence type="inferred from homology"/>
<dbReference type="PANTHER" id="PTHR14024:SF49">
    <property type="entry name" value="LIPID STORAGE DROPLETS SURFACE-BINDING PROTEIN 1"/>
    <property type="match status" value="1"/>
</dbReference>
<dbReference type="PANTHER" id="PTHR14024">
    <property type="entry name" value="PERILIPIN"/>
    <property type="match status" value="1"/>
</dbReference>
<dbReference type="InterPro" id="IPR004279">
    <property type="entry name" value="Perilipin"/>
</dbReference>
<feature type="compositionally biased region" description="Polar residues" evidence="2">
    <location>
        <begin position="1"/>
        <end position="11"/>
    </location>
</feature>
<evidence type="ECO:0000256" key="1">
    <source>
        <dbReference type="ARBA" id="ARBA00006311"/>
    </source>
</evidence>
<feature type="region of interest" description="Disordered" evidence="2">
    <location>
        <begin position="1"/>
        <end position="33"/>
    </location>
</feature>
<organism evidence="3 4">
    <name type="scientific">Basidiobolus ranarum</name>
    <dbReference type="NCBI Taxonomy" id="34480"/>
    <lineage>
        <taxon>Eukaryota</taxon>
        <taxon>Fungi</taxon>
        <taxon>Fungi incertae sedis</taxon>
        <taxon>Zoopagomycota</taxon>
        <taxon>Entomophthoromycotina</taxon>
        <taxon>Basidiobolomycetes</taxon>
        <taxon>Basidiobolales</taxon>
        <taxon>Basidiobolaceae</taxon>
        <taxon>Basidiobolus</taxon>
    </lineage>
</organism>
<evidence type="ECO:0000256" key="2">
    <source>
        <dbReference type="SAM" id="MobiDB-lite"/>
    </source>
</evidence>
<evidence type="ECO:0000313" key="3">
    <source>
        <dbReference type="EMBL" id="KAK9685483.1"/>
    </source>
</evidence>
<comment type="similarity">
    <text evidence="1">Belongs to the perilipin family.</text>
</comment>
<gene>
    <name evidence="3" type="ORF">K7432_015484</name>
</gene>